<sequence length="808" mass="87231">MKFTIDWLKDHLETTASNDEIIETLTQIGLEVEEVEDQAKTLADFTVCEVISAEKHPNADKLRVCMVNTGKGEPVKVVCGAPNARTGMKGVFAASGTYIPGTDFVLSKGVIRGEESNGMLCSERELLLSDDHDGIIDLPADAPVGERYVDYAKLNDVVVDIAITPNRGDCTGIYGVARDLAAAGIGELKDGTVKPLPATLAGEGDISVEFRFGEDEPQACQQFAGRLFKNVKNGPSPEWLQQRLIAIGLRPINALADITNYVSYDRGRPLHAYDADKINGQFHARNAKKGEEILALDGKTYALDETMCILADDNGPLCIGGIMGGEESGCTEETTSLFLESAWWEPIEIAQTGRKTGINSDARYRLERHVDPALTLAGMELATKLILDICGGEVHDITVTGEVQPEEKVIDFPLAEITRLTGLKVPFAEVKAVLTRLGFWVAGSGDVVKVAVPTYRPDIEGKADLVEEVMRIVGVDNVPVDPLPRLTSVAPKMLTTIQNRRRIARRALAARGYNEAVTWSFISEKEAVAFGGGQDELKLENPISADLSDMRPSLLPGLLAAVNRNTNRGIADLSLFEVGQVFKSAAPDGQHNYAAGVRAGLDTHGQVGRDWQGKAEKPDVFEAKADLFETLAQLGVDPNNLQIVAEPAAWSHPGRGGRVQLGPKNIIGWFGELHPRLIKELDLPKSIAAFELNLDAIPEPRAKATKAKPALTLSDLQTVKRDFAFVADSNLEAGKLIKAAGSADKKLITNVSLFDVFEGANLGEGKKSLAIEVTIQPKDKTLTDEEIDAISQKVVAAVQKATKAELRG</sequence>
<keyword evidence="4 15" id="KW-0963">Cytoplasm</keyword>
<dbReference type="GO" id="GO:0006432">
    <property type="term" value="P:phenylalanyl-tRNA aminoacylation"/>
    <property type="evidence" value="ECO:0007669"/>
    <property type="project" value="UniProtKB-UniRule"/>
</dbReference>
<evidence type="ECO:0000256" key="3">
    <source>
        <dbReference type="ARBA" id="ARBA00011209"/>
    </source>
</evidence>
<dbReference type="GO" id="GO:0000049">
    <property type="term" value="F:tRNA binding"/>
    <property type="evidence" value="ECO:0007669"/>
    <property type="project" value="UniProtKB-UniRule"/>
</dbReference>
<evidence type="ECO:0000313" key="20">
    <source>
        <dbReference type="EMBL" id="TDQ64522.1"/>
    </source>
</evidence>
<evidence type="ECO:0000256" key="6">
    <source>
        <dbReference type="ARBA" id="ARBA00022598"/>
    </source>
</evidence>
<dbReference type="InterPro" id="IPR045060">
    <property type="entry name" value="Phe-tRNA-ligase_IIc_bsu"/>
</dbReference>
<feature type="domain" description="FDX-ACB" evidence="18">
    <location>
        <begin position="714"/>
        <end position="807"/>
    </location>
</feature>
<dbReference type="Gene3D" id="3.30.56.10">
    <property type="match status" value="2"/>
</dbReference>
<dbReference type="EC" id="6.1.1.20" evidence="15"/>
<evidence type="ECO:0000256" key="2">
    <source>
        <dbReference type="ARBA" id="ARBA00008653"/>
    </source>
</evidence>
<dbReference type="EMBL" id="SNYR01000002">
    <property type="protein sequence ID" value="TDQ64522.1"/>
    <property type="molecule type" value="Genomic_DNA"/>
</dbReference>
<dbReference type="Pfam" id="PF03484">
    <property type="entry name" value="B5"/>
    <property type="match status" value="1"/>
</dbReference>
<keyword evidence="11 16" id="KW-0694">RNA-binding</keyword>
<keyword evidence="7 15" id="KW-0479">Metal-binding</keyword>
<evidence type="ECO:0000256" key="1">
    <source>
        <dbReference type="ARBA" id="ARBA00004496"/>
    </source>
</evidence>
<evidence type="ECO:0000313" key="21">
    <source>
        <dbReference type="Proteomes" id="UP000295391"/>
    </source>
</evidence>
<dbReference type="NCBIfam" id="NF045760">
    <property type="entry name" value="YtpR"/>
    <property type="match status" value="1"/>
</dbReference>
<dbReference type="InterPro" id="IPR005147">
    <property type="entry name" value="tRNA_synthase_B5-dom"/>
</dbReference>
<keyword evidence="10 15" id="KW-0460">Magnesium</keyword>
<comment type="caution">
    <text evidence="20">The sequence shown here is derived from an EMBL/GenBank/DDBJ whole genome shotgun (WGS) entry which is preliminary data.</text>
</comment>
<dbReference type="RefSeq" id="WP_133573114.1">
    <property type="nucleotide sequence ID" value="NZ_SNYR01000002.1"/>
</dbReference>
<evidence type="ECO:0000259" key="19">
    <source>
        <dbReference type="PROSITE" id="PS51483"/>
    </source>
</evidence>
<keyword evidence="21" id="KW-1185">Reference proteome</keyword>
<dbReference type="PANTHER" id="PTHR10947">
    <property type="entry name" value="PHENYLALANYL-TRNA SYNTHETASE BETA CHAIN AND LEUCINE-RICH REPEAT-CONTAINING PROTEIN 47"/>
    <property type="match status" value="1"/>
</dbReference>
<dbReference type="SMART" id="SM00874">
    <property type="entry name" value="B5"/>
    <property type="match status" value="1"/>
</dbReference>
<dbReference type="SMART" id="SM00896">
    <property type="entry name" value="FDX-ACB"/>
    <property type="match status" value="1"/>
</dbReference>
<dbReference type="Pfam" id="PF17759">
    <property type="entry name" value="tRNA_synthFbeta"/>
    <property type="match status" value="1"/>
</dbReference>
<dbReference type="GO" id="GO:0005524">
    <property type="term" value="F:ATP binding"/>
    <property type="evidence" value="ECO:0007669"/>
    <property type="project" value="UniProtKB-UniRule"/>
</dbReference>
<dbReference type="InterPro" id="IPR041616">
    <property type="entry name" value="PheRS_beta_core"/>
</dbReference>
<dbReference type="NCBIfam" id="TIGR00472">
    <property type="entry name" value="pheT_bact"/>
    <property type="match status" value="1"/>
</dbReference>
<evidence type="ECO:0000256" key="10">
    <source>
        <dbReference type="ARBA" id="ARBA00022842"/>
    </source>
</evidence>
<feature type="domain" description="B5" evidence="19">
    <location>
        <begin position="405"/>
        <end position="480"/>
    </location>
</feature>
<keyword evidence="9 15" id="KW-0067">ATP-binding</keyword>
<dbReference type="GO" id="GO:0009328">
    <property type="term" value="C:phenylalanine-tRNA ligase complex"/>
    <property type="evidence" value="ECO:0007669"/>
    <property type="project" value="TreeGrafter"/>
</dbReference>
<dbReference type="Gene3D" id="3.30.70.380">
    <property type="entry name" value="Ferrodoxin-fold anticodon-binding domain"/>
    <property type="match status" value="1"/>
</dbReference>
<evidence type="ECO:0000256" key="16">
    <source>
        <dbReference type="PROSITE-ProRule" id="PRU00209"/>
    </source>
</evidence>
<gene>
    <name evidence="15" type="primary">pheT</name>
    <name evidence="20" type="ORF">ATL17_2542</name>
</gene>
<evidence type="ECO:0000256" key="11">
    <source>
        <dbReference type="ARBA" id="ARBA00022884"/>
    </source>
</evidence>
<dbReference type="Proteomes" id="UP000295391">
    <property type="component" value="Unassembled WGS sequence"/>
</dbReference>
<dbReference type="SUPFAM" id="SSF56037">
    <property type="entry name" value="PheT/TilS domain"/>
    <property type="match status" value="1"/>
</dbReference>
<dbReference type="Gene3D" id="2.40.50.140">
    <property type="entry name" value="Nucleic acid-binding proteins"/>
    <property type="match status" value="1"/>
</dbReference>
<dbReference type="InterPro" id="IPR005121">
    <property type="entry name" value="Fdx_antiC-bd"/>
</dbReference>
<dbReference type="PROSITE" id="PS51483">
    <property type="entry name" value="B5"/>
    <property type="match status" value="1"/>
</dbReference>
<comment type="catalytic activity">
    <reaction evidence="14 15">
        <text>tRNA(Phe) + L-phenylalanine + ATP = L-phenylalanyl-tRNA(Phe) + AMP + diphosphate + H(+)</text>
        <dbReference type="Rhea" id="RHEA:19413"/>
        <dbReference type="Rhea" id="RHEA-COMP:9668"/>
        <dbReference type="Rhea" id="RHEA-COMP:9699"/>
        <dbReference type="ChEBI" id="CHEBI:15378"/>
        <dbReference type="ChEBI" id="CHEBI:30616"/>
        <dbReference type="ChEBI" id="CHEBI:33019"/>
        <dbReference type="ChEBI" id="CHEBI:58095"/>
        <dbReference type="ChEBI" id="CHEBI:78442"/>
        <dbReference type="ChEBI" id="CHEBI:78531"/>
        <dbReference type="ChEBI" id="CHEBI:456215"/>
        <dbReference type="EC" id="6.1.1.20"/>
    </reaction>
</comment>
<dbReference type="Gene3D" id="3.30.930.10">
    <property type="entry name" value="Bira Bifunctional Protein, Domain 2"/>
    <property type="match status" value="1"/>
</dbReference>
<name>A0A4R6VQE6_9HYPH</name>
<keyword evidence="6 15" id="KW-0436">Ligase</keyword>
<keyword evidence="13 15" id="KW-0030">Aminoacyl-tRNA synthetase</keyword>
<evidence type="ECO:0000256" key="4">
    <source>
        <dbReference type="ARBA" id="ARBA00022490"/>
    </source>
</evidence>
<dbReference type="CDD" id="cd02796">
    <property type="entry name" value="tRNA_bind_bactPheRS"/>
    <property type="match status" value="1"/>
</dbReference>
<organism evidence="20 21">
    <name type="scientific">Maritalea mobilis</name>
    <dbReference type="NCBI Taxonomy" id="483324"/>
    <lineage>
        <taxon>Bacteria</taxon>
        <taxon>Pseudomonadati</taxon>
        <taxon>Pseudomonadota</taxon>
        <taxon>Alphaproteobacteria</taxon>
        <taxon>Hyphomicrobiales</taxon>
        <taxon>Devosiaceae</taxon>
        <taxon>Maritalea</taxon>
    </lineage>
</organism>
<dbReference type="HAMAP" id="MF_00283">
    <property type="entry name" value="Phe_tRNA_synth_beta1"/>
    <property type="match status" value="1"/>
</dbReference>
<comment type="cofactor">
    <cofactor evidence="15">
        <name>Mg(2+)</name>
        <dbReference type="ChEBI" id="CHEBI:18420"/>
    </cofactor>
    <text evidence="15">Binds 2 magnesium ions per tetramer.</text>
</comment>
<dbReference type="InterPro" id="IPR005146">
    <property type="entry name" value="B3/B4_tRNA-bd"/>
</dbReference>
<evidence type="ECO:0000256" key="8">
    <source>
        <dbReference type="ARBA" id="ARBA00022741"/>
    </source>
</evidence>
<keyword evidence="12 15" id="KW-0648">Protein biosynthesis</keyword>
<dbReference type="PROSITE" id="PS50886">
    <property type="entry name" value="TRBD"/>
    <property type="match status" value="1"/>
</dbReference>
<dbReference type="InterPro" id="IPR002547">
    <property type="entry name" value="tRNA-bd_dom"/>
</dbReference>
<protein>
    <recommendedName>
        <fullName evidence="15">Phenylalanine--tRNA ligase beta subunit</fullName>
        <ecNumber evidence="15">6.1.1.20</ecNumber>
    </recommendedName>
    <alternativeName>
        <fullName evidence="15">Phenylalanyl-tRNA synthetase beta subunit</fullName>
        <shortName evidence="15">PheRS</shortName>
    </alternativeName>
</protein>
<dbReference type="SUPFAM" id="SSF46955">
    <property type="entry name" value="Putative DNA-binding domain"/>
    <property type="match status" value="1"/>
</dbReference>
<evidence type="ECO:0000256" key="15">
    <source>
        <dbReference type="HAMAP-Rule" id="MF_00283"/>
    </source>
</evidence>
<dbReference type="InterPro" id="IPR004532">
    <property type="entry name" value="Phe-tRNA-ligase_IIc_bsu_bact"/>
</dbReference>
<comment type="similarity">
    <text evidence="2 15">Belongs to the phenylalanyl-tRNA synthetase beta subunit family. Type 1 subfamily.</text>
</comment>
<dbReference type="PROSITE" id="PS51447">
    <property type="entry name" value="FDX_ACB"/>
    <property type="match status" value="1"/>
</dbReference>
<evidence type="ECO:0000259" key="17">
    <source>
        <dbReference type="PROSITE" id="PS50886"/>
    </source>
</evidence>
<dbReference type="CDD" id="cd00769">
    <property type="entry name" value="PheRS_beta_core"/>
    <property type="match status" value="1"/>
</dbReference>
<evidence type="ECO:0000256" key="12">
    <source>
        <dbReference type="ARBA" id="ARBA00022917"/>
    </source>
</evidence>
<dbReference type="Pfam" id="PF03483">
    <property type="entry name" value="B3_4"/>
    <property type="match status" value="1"/>
</dbReference>
<dbReference type="InterPro" id="IPR033714">
    <property type="entry name" value="tRNA_bind_bactPheRS"/>
</dbReference>
<comment type="subunit">
    <text evidence="3 15">Tetramer of two alpha and two beta subunits.</text>
</comment>
<dbReference type="FunFam" id="3.30.70.380:FF:000001">
    <property type="entry name" value="Phenylalanine--tRNA ligase beta subunit"/>
    <property type="match status" value="1"/>
</dbReference>
<dbReference type="SMART" id="SM00873">
    <property type="entry name" value="B3_4"/>
    <property type="match status" value="1"/>
</dbReference>
<dbReference type="FunFam" id="2.40.50.140:FF:000045">
    <property type="entry name" value="Phenylalanine--tRNA ligase beta subunit"/>
    <property type="match status" value="1"/>
</dbReference>
<evidence type="ECO:0000256" key="13">
    <source>
        <dbReference type="ARBA" id="ARBA00023146"/>
    </source>
</evidence>
<keyword evidence="8 15" id="KW-0547">Nucleotide-binding</keyword>
<dbReference type="InterPro" id="IPR020825">
    <property type="entry name" value="Phe-tRNA_synthase-like_B3/B4"/>
</dbReference>
<evidence type="ECO:0000256" key="7">
    <source>
        <dbReference type="ARBA" id="ARBA00022723"/>
    </source>
</evidence>
<dbReference type="InterPro" id="IPR009061">
    <property type="entry name" value="DNA-bd_dom_put_sf"/>
</dbReference>
<dbReference type="AlphaFoldDB" id="A0A4R6VQE6"/>
<dbReference type="OrthoDB" id="9805455at2"/>
<evidence type="ECO:0000256" key="14">
    <source>
        <dbReference type="ARBA" id="ARBA00049255"/>
    </source>
</evidence>
<feature type="binding site" evidence="15">
    <location>
        <position position="464"/>
    </location>
    <ligand>
        <name>Mg(2+)</name>
        <dbReference type="ChEBI" id="CHEBI:18420"/>
        <note>shared with alpha subunit</note>
    </ligand>
</feature>
<dbReference type="Pfam" id="PF03147">
    <property type="entry name" value="FDX-ACB"/>
    <property type="match status" value="1"/>
</dbReference>
<accession>A0A4R6VQE6</accession>
<keyword evidence="5 16" id="KW-0820">tRNA-binding</keyword>
<dbReference type="InterPro" id="IPR012340">
    <property type="entry name" value="NA-bd_OB-fold"/>
</dbReference>
<dbReference type="InterPro" id="IPR036690">
    <property type="entry name" value="Fdx_antiC-bd_sf"/>
</dbReference>
<dbReference type="Pfam" id="PF01588">
    <property type="entry name" value="tRNA_bind"/>
    <property type="match status" value="1"/>
</dbReference>
<evidence type="ECO:0000256" key="9">
    <source>
        <dbReference type="ARBA" id="ARBA00022840"/>
    </source>
</evidence>
<dbReference type="SUPFAM" id="SSF50249">
    <property type="entry name" value="Nucleic acid-binding proteins"/>
    <property type="match status" value="1"/>
</dbReference>
<dbReference type="GO" id="GO:0000287">
    <property type="term" value="F:magnesium ion binding"/>
    <property type="evidence" value="ECO:0007669"/>
    <property type="project" value="UniProtKB-UniRule"/>
</dbReference>
<reference evidence="20 21" key="1">
    <citation type="submission" date="2019-03" db="EMBL/GenBank/DDBJ databases">
        <title>Genomic Encyclopedia of Type Strains, Phase III (KMG-III): the genomes of soil and plant-associated and newly described type strains.</title>
        <authorList>
            <person name="Whitman W."/>
        </authorList>
    </citation>
    <scope>NUCLEOTIDE SEQUENCE [LARGE SCALE GENOMIC DNA]</scope>
    <source>
        <strain evidence="20 21">CGMCC 1.7002</strain>
    </source>
</reference>
<feature type="binding site" evidence="15">
    <location>
        <position position="458"/>
    </location>
    <ligand>
        <name>Mg(2+)</name>
        <dbReference type="ChEBI" id="CHEBI:18420"/>
        <note>shared with alpha subunit</note>
    </ligand>
</feature>
<proteinExistence type="inferred from homology"/>
<dbReference type="PANTHER" id="PTHR10947:SF0">
    <property type="entry name" value="PHENYLALANINE--TRNA LIGASE BETA SUBUNIT"/>
    <property type="match status" value="1"/>
</dbReference>
<dbReference type="SUPFAM" id="SSF55681">
    <property type="entry name" value="Class II aaRS and biotin synthetases"/>
    <property type="match status" value="1"/>
</dbReference>
<dbReference type="SUPFAM" id="SSF54991">
    <property type="entry name" value="Anticodon-binding domain of PheRS"/>
    <property type="match status" value="1"/>
</dbReference>
<evidence type="ECO:0000256" key="5">
    <source>
        <dbReference type="ARBA" id="ARBA00022555"/>
    </source>
</evidence>
<dbReference type="Gene3D" id="3.50.40.10">
    <property type="entry name" value="Phenylalanyl-trna Synthetase, Chain B, domain 3"/>
    <property type="match status" value="1"/>
</dbReference>
<evidence type="ECO:0000259" key="18">
    <source>
        <dbReference type="PROSITE" id="PS51447"/>
    </source>
</evidence>
<feature type="binding site" evidence="15">
    <location>
        <position position="467"/>
    </location>
    <ligand>
        <name>Mg(2+)</name>
        <dbReference type="ChEBI" id="CHEBI:18420"/>
        <note>shared with alpha subunit</note>
    </ligand>
</feature>
<dbReference type="InterPro" id="IPR045864">
    <property type="entry name" value="aa-tRNA-synth_II/BPL/LPL"/>
</dbReference>
<comment type="subcellular location">
    <subcellularLocation>
        <location evidence="1 15">Cytoplasm</location>
    </subcellularLocation>
</comment>
<feature type="domain" description="TRNA-binding" evidence="17">
    <location>
        <begin position="39"/>
        <end position="149"/>
    </location>
</feature>
<dbReference type="GO" id="GO:0004826">
    <property type="term" value="F:phenylalanine-tRNA ligase activity"/>
    <property type="evidence" value="ECO:0007669"/>
    <property type="project" value="UniProtKB-UniRule"/>
</dbReference>
<feature type="binding site" evidence="15">
    <location>
        <position position="468"/>
    </location>
    <ligand>
        <name>Mg(2+)</name>
        <dbReference type="ChEBI" id="CHEBI:18420"/>
        <note>shared with alpha subunit</note>
    </ligand>
</feature>